<evidence type="ECO:0000256" key="3">
    <source>
        <dbReference type="ARBA" id="ARBA00023163"/>
    </source>
</evidence>
<evidence type="ECO:0000256" key="2">
    <source>
        <dbReference type="ARBA" id="ARBA00023125"/>
    </source>
</evidence>
<dbReference type="EMBL" id="JAUSWL010000002">
    <property type="protein sequence ID" value="MDQ0542229.1"/>
    <property type="molecule type" value="Genomic_DNA"/>
</dbReference>
<dbReference type="CDD" id="cd03137">
    <property type="entry name" value="GATase1_AraC_1"/>
    <property type="match status" value="1"/>
</dbReference>
<dbReference type="GO" id="GO:0043565">
    <property type="term" value="F:sequence-specific DNA binding"/>
    <property type="evidence" value="ECO:0007669"/>
    <property type="project" value="InterPro"/>
</dbReference>
<feature type="domain" description="HTH araC/xylS-type" evidence="4">
    <location>
        <begin position="217"/>
        <end position="315"/>
    </location>
</feature>
<dbReference type="Gene3D" id="1.10.10.60">
    <property type="entry name" value="Homeodomain-like"/>
    <property type="match status" value="1"/>
</dbReference>
<dbReference type="Pfam" id="PF01965">
    <property type="entry name" value="DJ-1_PfpI"/>
    <property type="match status" value="1"/>
</dbReference>
<protein>
    <submittedName>
        <fullName evidence="5">AraC family transcriptional activator FtrA</fullName>
    </submittedName>
</protein>
<dbReference type="NCBIfam" id="NF006902">
    <property type="entry name" value="PRK09393.1"/>
    <property type="match status" value="1"/>
</dbReference>
<keyword evidence="3" id="KW-0804">Transcription</keyword>
<dbReference type="AlphaFoldDB" id="A0AAJ1TNZ6"/>
<accession>A0AAJ1TNZ6</accession>
<dbReference type="InterPro" id="IPR009057">
    <property type="entry name" value="Homeodomain-like_sf"/>
</dbReference>
<keyword evidence="1" id="KW-0805">Transcription regulation</keyword>
<dbReference type="InterPro" id="IPR018060">
    <property type="entry name" value="HTH_AraC"/>
</dbReference>
<evidence type="ECO:0000259" key="4">
    <source>
        <dbReference type="PROSITE" id="PS01124"/>
    </source>
</evidence>
<dbReference type="PROSITE" id="PS00041">
    <property type="entry name" value="HTH_ARAC_FAMILY_1"/>
    <property type="match status" value="1"/>
</dbReference>
<organism evidence="5 6">
    <name type="scientific">Methylobacterium brachiatum</name>
    <dbReference type="NCBI Taxonomy" id="269660"/>
    <lineage>
        <taxon>Bacteria</taxon>
        <taxon>Pseudomonadati</taxon>
        <taxon>Pseudomonadota</taxon>
        <taxon>Alphaproteobacteria</taxon>
        <taxon>Hyphomicrobiales</taxon>
        <taxon>Methylobacteriaceae</taxon>
        <taxon>Methylobacterium</taxon>
    </lineage>
</organism>
<dbReference type="SUPFAM" id="SSF52317">
    <property type="entry name" value="Class I glutamine amidotransferase-like"/>
    <property type="match status" value="1"/>
</dbReference>
<dbReference type="InterPro" id="IPR052158">
    <property type="entry name" value="INH-QAR"/>
</dbReference>
<dbReference type="InterPro" id="IPR029062">
    <property type="entry name" value="Class_I_gatase-like"/>
</dbReference>
<dbReference type="PANTHER" id="PTHR43130">
    <property type="entry name" value="ARAC-FAMILY TRANSCRIPTIONAL REGULATOR"/>
    <property type="match status" value="1"/>
</dbReference>
<dbReference type="RefSeq" id="WP_230365643.1">
    <property type="nucleotide sequence ID" value="NZ_JAJALK010000003.1"/>
</dbReference>
<gene>
    <name evidence="5" type="ORF">QO001_001147</name>
</gene>
<comment type="caution">
    <text evidence="5">The sequence shown here is derived from an EMBL/GenBank/DDBJ whole genome shotgun (WGS) entry which is preliminary data.</text>
</comment>
<keyword evidence="2" id="KW-0238">DNA-binding</keyword>
<sequence length="328" mass="34962">MPKSRRPTVVILAYDGLCTFEYGCAVEVFALPRPEFGAHWYRCAIAAVEPGPLRGSGGVVIQADGGLELLDGAGTIVIPGWRGPTGAIPPALLDALRRAHARGARLVSICAGAFVLAEAGLLAGRRATTHWHFTDRLAAYPGVQVAADVLYVDAGAILTSAGSAAGLDLCLHVVRTDFGAQIANRVARRMVVHAHRDGGQAQFVQRPVPKRAGAKLGLLFDRVRETLGETWTVERMAAEAGLSLRSLHRHVRDATGQAPGTWLIAERLAEARTMLEETTRSVDEIARLVGFGSAPALRSHFRSLLGVTPTAYRRSFTTGPARALQDAA</sequence>
<dbReference type="PROSITE" id="PS01124">
    <property type="entry name" value="HTH_ARAC_FAMILY_2"/>
    <property type="match status" value="1"/>
</dbReference>
<reference evidence="5" key="1">
    <citation type="submission" date="2023-07" db="EMBL/GenBank/DDBJ databases">
        <title>Genomic Encyclopedia of Type Strains, Phase IV (KMG-IV): sequencing the most valuable type-strain genomes for metagenomic binning, comparative biology and taxonomic classification.</title>
        <authorList>
            <person name="Goeker M."/>
        </authorList>
    </citation>
    <scope>NUCLEOTIDE SEQUENCE</scope>
    <source>
        <strain evidence="5">DSM 19569</strain>
    </source>
</reference>
<dbReference type="GO" id="GO:0003700">
    <property type="term" value="F:DNA-binding transcription factor activity"/>
    <property type="evidence" value="ECO:0007669"/>
    <property type="project" value="InterPro"/>
</dbReference>
<dbReference type="Gene3D" id="3.40.50.880">
    <property type="match status" value="1"/>
</dbReference>
<dbReference type="InterPro" id="IPR002818">
    <property type="entry name" value="DJ-1/PfpI"/>
</dbReference>
<evidence type="ECO:0000313" key="6">
    <source>
        <dbReference type="Proteomes" id="UP001223420"/>
    </source>
</evidence>
<name>A0AAJ1TNZ6_9HYPH</name>
<dbReference type="PANTHER" id="PTHR43130:SF3">
    <property type="entry name" value="HTH-TYPE TRANSCRIPTIONAL REGULATOR RV1931C"/>
    <property type="match status" value="1"/>
</dbReference>
<proteinExistence type="predicted"/>
<dbReference type="Pfam" id="PF12833">
    <property type="entry name" value="HTH_18"/>
    <property type="match status" value="1"/>
</dbReference>
<dbReference type="Proteomes" id="UP001223420">
    <property type="component" value="Unassembled WGS sequence"/>
</dbReference>
<dbReference type="SUPFAM" id="SSF46689">
    <property type="entry name" value="Homeodomain-like"/>
    <property type="match status" value="1"/>
</dbReference>
<dbReference type="SMART" id="SM00342">
    <property type="entry name" value="HTH_ARAC"/>
    <property type="match status" value="1"/>
</dbReference>
<dbReference type="InterPro" id="IPR018062">
    <property type="entry name" value="HTH_AraC-typ_CS"/>
</dbReference>
<evidence type="ECO:0000313" key="5">
    <source>
        <dbReference type="EMBL" id="MDQ0542229.1"/>
    </source>
</evidence>
<evidence type="ECO:0000256" key="1">
    <source>
        <dbReference type="ARBA" id="ARBA00023015"/>
    </source>
</evidence>